<dbReference type="AlphaFoldDB" id="L9X3Q3"/>
<comment type="caution">
    <text evidence="1">The sequence shown here is derived from an EMBL/GenBank/DDBJ whole genome shotgun (WGS) entry which is preliminary data.</text>
</comment>
<dbReference type="STRING" id="1227497.C491_14067"/>
<dbReference type="EMBL" id="AOIB01000028">
    <property type="protein sequence ID" value="ELY56081.1"/>
    <property type="molecule type" value="Genomic_DNA"/>
</dbReference>
<organism evidence="1 2">
    <name type="scientific">Natronococcus amylolyticus DSM 10524</name>
    <dbReference type="NCBI Taxonomy" id="1227497"/>
    <lineage>
        <taxon>Archaea</taxon>
        <taxon>Methanobacteriati</taxon>
        <taxon>Methanobacteriota</taxon>
        <taxon>Stenosarchaea group</taxon>
        <taxon>Halobacteria</taxon>
        <taxon>Halobacteriales</taxon>
        <taxon>Natrialbaceae</taxon>
        <taxon>Natronococcus</taxon>
    </lineage>
</organism>
<proteinExistence type="predicted"/>
<sequence length="69" mass="7459">MSKGTSVGPFEEPFRSRSFVSAAAAPVPTVTPRLTSRRFRHSLEDADSIRFVTFVFAAGIGGQDEPNSD</sequence>
<evidence type="ECO:0000313" key="2">
    <source>
        <dbReference type="Proteomes" id="UP000011688"/>
    </source>
</evidence>
<keyword evidence="2" id="KW-1185">Reference proteome</keyword>
<evidence type="ECO:0000313" key="1">
    <source>
        <dbReference type="EMBL" id="ELY56081.1"/>
    </source>
</evidence>
<dbReference type="Proteomes" id="UP000011688">
    <property type="component" value="Unassembled WGS sequence"/>
</dbReference>
<reference evidence="1 2" key="1">
    <citation type="journal article" date="2014" name="PLoS Genet.">
        <title>Phylogenetically driven sequencing of extremely halophilic archaea reveals strategies for static and dynamic osmo-response.</title>
        <authorList>
            <person name="Becker E.A."/>
            <person name="Seitzer P.M."/>
            <person name="Tritt A."/>
            <person name="Larsen D."/>
            <person name="Krusor M."/>
            <person name="Yao A.I."/>
            <person name="Wu D."/>
            <person name="Madern D."/>
            <person name="Eisen J.A."/>
            <person name="Darling A.E."/>
            <person name="Facciotti M.T."/>
        </authorList>
    </citation>
    <scope>NUCLEOTIDE SEQUENCE [LARGE SCALE GENOMIC DNA]</scope>
    <source>
        <strain evidence="1 2">DSM 10524</strain>
    </source>
</reference>
<protein>
    <submittedName>
        <fullName evidence="1">Uncharacterized protein</fullName>
    </submittedName>
</protein>
<accession>L9X3Q3</accession>
<gene>
    <name evidence="1" type="ORF">C491_14067</name>
</gene>
<name>L9X3Q3_9EURY</name>